<evidence type="ECO:0000256" key="1">
    <source>
        <dbReference type="ARBA" id="ARBA00000085"/>
    </source>
</evidence>
<feature type="domain" description="PAS" evidence="8">
    <location>
        <begin position="27"/>
        <end position="57"/>
    </location>
</feature>
<evidence type="ECO:0000256" key="2">
    <source>
        <dbReference type="ARBA" id="ARBA00012438"/>
    </source>
</evidence>
<dbReference type="InterPro" id="IPR035965">
    <property type="entry name" value="PAS-like_dom_sf"/>
</dbReference>
<dbReference type="RefSeq" id="WP_108915247.1">
    <property type="nucleotide sequence ID" value="NZ_BGJY01000001.1"/>
</dbReference>
<evidence type="ECO:0000256" key="5">
    <source>
        <dbReference type="ARBA" id="ARBA00022777"/>
    </source>
</evidence>
<reference evidence="10 11" key="1">
    <citation type="journal article" date="2018" name="Appl. Microbiol. Biotechnol.">
        <title>Co-cultivation of the strictly anaerobic methanogen Methanosarcina barkeri with aerobic methanotrophs in an oxygen-limited membrane bioreactor.</title>
        <authorList>
            <person name="In 't Zandt M.H."/>
            <person name="van den Bosch T.J.M."/>
            <person name="Rijkers R."/>
            <person name="van Kessel M.A.H.J."/>
            <person name="Jetten M.S.M."/>
            <person name="Welte C.U."/>
        </authorList>
    </citation>
    <scope>NUCLEOTIDE SEQUENCE [LARGE SCALE GENOMIC DNA]</scope>
    <source>
        <strain evidence="10 11">DSM 17706</strain>
    </source>
</reference>
<dbReference type="CDD" id="cd00130">
    <property type="entry name" value="PAS"/>
    <property type="match status" value="1"/>
</dbReference>
<dbReference type="InterPro" id="IPR005467">
    <property type="entry name" value="His_kinase_dom"/>
</dbReference>
<feature type="domain" description="Histidine kinase" evidence="7">
    <location>
        <begin position="149"/>
        <end position="364"/>
    </location>
</feature>
<dbReference type="InterPro" id="IPR036890">
    <property type="entry name" value="HATPase_C_sf"/>
</dbReference>
<dbReference type="GO" id="GO:0007234">
    <property type="term" value="P:osmosensory signaling via phosphorelay pathway"/>
    <property type="evidence" value="ECO:0007669"/>
    <property type="project" value="TreeGrafter"/>
</dbReference>
<keyword evidence="5 10" id="KW-0418">Kinase</keyword>
<dbReference type="InterPro" id="IPR004358">
    <property type="entry name" value="Sig_transdc_His_kin-like_C"/>
</dbReference>
<dbReference type="SUPFAM" id="SSF55874">
    <property type="entry name" value="ATPase domain of HSP90 chaperone/DNA topoisomerase II/histidine kinase"/>
    <property type="match status" value="1"/>
</dbReference>
<dbReference type="InterPro" id="IPR050351">
    <property type="entry name" value="BphY/WalK/GraS-like"/>
</dbReference>
<dbReference type="GO" id="GO:0000155">
    <property type="term" value="F:phosphorelay sensor kinase activity"/>
    <property type="evidence" value="ECO:0007669"/>
    <property type="project" value="InterPro"/>
</dbReference>
<dbReference type="Gene3D" id="1.10.287.130">
    <property type="match status" value="1"/>
</dbReference>
<dbReference type="EMBL" id="PUIV01000001">
    <property type="protein sequence ID" value="PWB95565.1"/>
    <property type="molecule type" value="Genomic_DNA"/>
</dbReference>
<dbReference type="PANTHER" id="PTHR42878">
    <property type="entry name" value="TWO-COMPONENT HISTIDINE KINASE"/>
    <property type="match status" value="1"/>
</dbReference>
<feature type="domain" description="PAC" evidence="9">
    <location>
        <begin position="80"/>
        <end position="131"/>
    </location>
</feature>
<dbReference type="NCBIfam" id="TIGR00229">
    <property type="entry name" value="sensory_box"/>
    <property type="match status" value="1"/>
</dbReference>
<evidence type="ECO:0000256" key="4">
    <source>
        <dbReference type="ARBA" id="ARBA00022679"/>
    </source>
</evidence>
<keyword evidence="3" id="KW-0597">Phosphoprotein</keyword>
<dbReference type="SMART" id="SM00387">
    <property type="entry name" value="HATPase_c"/>
    <property type="match status" value="1"/>
</dbReference>
<dbReference type="PROSITE" id="PS50109">
    <property type="entry name" value="HIS_KIN"/>
    <property type="match status" value="1"/>
</dbReference>
<organism evidence="10 11">
    <name type="scientific">Methylosinus sporium</name>
    <dbReference type="NCBI Taxonomy" id="428"/>
    <lineage>
        <taxon>Bacteria</taxon>
        <taxon>Pseudomonadati</taxon>
        <taxon>Pseudomonadota</taxon>
        <taxon>Alphaproteobacteria</taxon>
        <taxon>Hyphomicrobiales</taxon>
        <taxon>Methylocystaceae</taxon>
        <taxon>Methylosinus</taxon>
    </lineage>
</organism>
<dbReference type="SMART" id="SM00091">
    <property type="entry name" value="PAS"/>
    <property type="match status" value="1"/>
</dbReference>
<dbReference type="SUPFAM" id="SSF55785">
    <property type="entry name" value="PYP-like sensor domain (PAS domain)"/>
    <property type="match status" value="1"/>
</dbReference>
<evidence type="ECO:0000256" key="3">
    <source>
        <dbReference type="ARBA" id="ARBA00022553"/>
    </source>
</evidence>
<evidence type="ECO:0000259" key="7">
    <source>
        <dbReference type="PROSITE" id="PS50109"/>
    </source>
</evidence>
<dbReference type="GO" id="GO:0016020">
    <property type="term" value="C:membrane"/>
    <property type="evidence" value="ECO:0007669"/>
    <property type="project" value="UniProtKB-SubCell"/>
</dbReference>
<dbReference type="OrthoDB" id="9808408at2"/>
<name>A0A2U1SVB6_METSR</name>
<dbReference type="InterPro" id="IPR003594">
    <property type="entry name" value="HATPase_dom"/>
</dbReference>
<dbReference type="InterPro" id="IPR000700">
    <property type="entry name" value="PAS-assoc_C"/>
</dbReference>
<keyword evidence="11" id="KW-1185">Reference proteome</keyword>
<dbReference type="PROSITE" id="PS50112">
    <property type="entry name" value="PAS"/>
    <property type="match status" value="1"/>
</dbReference>
<dbReference type="Gene3D" id="3.30.565.10">
    <property type="entry name" value="Histidine kinase-like ATPase, C-terminal domain"/>
    <property type="match status" value="1"/>
</dbReference>
<dbReference type="GO" id="GO:0030295">
    <property type="term" value="F:protein kinase activator activity"/>
    <property type="evidence" value="ECO:0007669"/>
    <property type="project" value="TreeGrafter"/>
</dbReference>
<dbReference type="Gene3D" id="3.30.450.20">
    <property type="entry name" value="PAS domain"/>
    <property type="match status" value="1"/>
</dbReference>
<dbReference type="InterPro" id="IPR036097">
    <property type="entry name" value="HisK_dim/P_sf"/>
</dbReference>
<dbReference type="AlphaFoldDB" id="A0A2U1SVB6"/>
<evidence type="ECO:0000259" key="8">
    <source>
        <dbReference type="PROSITE" id="PS50112"/>
    </source>
</evidence>
<accession>A0A2U1SVB6</accession>
<gene>
    <name evidence="10" type="ORF">C5689_00100</name>
</gene>
<comment type="caution">
    <text evidence="10">The sequence shown here is derived from an EMBL/GenBank/DDBJ whole genome shotgun (WGS) entry which is preliminary data.</text>
</comment>
<dbReference type="PRINTS" id="PR00344">
    <property type="entry name" value="BCTRLSENSOR"/>
</dbReference>
<proteinExistence type="predicted"/>
<dbReference type="InterPro" id="IPR003661">
    <property type="entry name" value="HisK_dim/P_dom"/>
</dbReference>
<dbReference type="Pfam" id="PF02518">
    <property type="entry name" value="HATPase_c"/>
    <property type="match status" value="1"/>
</dbReference>
<dbReference type="GO" id="GO:0000156">
    <property type="term" value="F:phosphorelay response regulator activity"/>
    <property type="evidence" value="ECO:0007669"/>
    <property type="project" value="TreeGrafter"/>
</dbReference>
<dbReference type="CDD" id="cd00082">
    <property type="entry name" value="HisKA"/>
    <property type="match status" value="1"/>
</dbReference>
<dbReference type="PROSITE" id="PS50113">
    <property type="entry name" value="PAC"/>
    <property type="match status" value="1"/>
</dbReference>
<dbReference type="Proteomes" id="UP000245137">
    <property type="component" value="Unassembled WGS sequence"/>
</dbReference>
<dbReference type="SMART" id="SM00388">
    <property type="entry name" value="HisKA"/>
    <property type="match status" value="1"/>
</dbReference>
<protein>
    <recommendedName>
        <fullName evidence="2">histidine kinase</fullName>
        <ecNumber evidence="2">2.7.13.3</ecNumber>
    </recommendedName>
</protein>
<comment type="catalytic activity">
    <reaction evidence="1">
        <text>ATP + protein L-histidine = ADP + protein N-phospho-L-histidine.</text>
        <dbReference type="EC" id="2.7.13.3"/>
    </reaction>
</comment>
<evidence type="ECO:0000313" key="10">
    <source>
        <dbReference type="EMBL" id="PWB95565.1"/>
    </source>
</evidence>
<dbReference type="InterPro" id="IPR000014">
    <property type="entry name" value="PAS"/>
</dbReference>
<dbReference type="Pfam" id="PF13426">
    <property type="entry name" value="PAS_9"/>
    <property type="match status" value="1"/>
</dbReference>
<evidence type="ECO:0000256" key="6">
    <source>
        <dbReference type="ARBA" id="ARBA00023136"/>
    </source>
</evidence>
<keyword evidence="6" id="KW-0472">Membrane</keyword>
<sequence>MNATPEQLKMIVESAFAARFLIGDDHILYVNRATEDMFGYSAEELVGGTVDILLPDEARARHPALRADYYRAPRRILLGVDKDLRARKKSGAEFPIHLGLAPIRDEDGRLFVAVTVFDISHHKEVERQLVERANELQLANERLGRFAYIASHDLQEPLRKIAAFADIVAASIAKGDLVEAAHASEVARASALRARELVDGLLAFSRQVSTPPRLETLDIRREIESVVSDFSELIRQTQARVVVSVPPGVLMEADKPQFERCLGSLLSNAIKYRKPGLTPNIRFSIRREPELALSVADDGIGFEPKYAEAIFEPLRRLHSFAQYPGTGVGLALCKSMCERHGWRIEATSQLGAGATFTMTIPQGEAAPKVSPLKASA</sequence>
<evidence type="ECO:0000259" key="9">
    <source>
        <dbReference type="PROSITE" id="PS50113"/>
    </source>
</evidence>
<evidence type="ECO:0000313" key="11">
    <source>
        <dbReference type="Proteomes" id="UP000245137"/>
    </source>
</evidence>
<dbReference type="EC" id="2.7.13.3" evidence="2"/>
<dbReference type="SUPFAM" id="SSF47384">
    <property type="entry name" value="Homodimeric domain of signal transducing histidine kinase"/>
    <property type="match status" value="1"/>
</dbReference>
<keyword evidence="4" id="KW-0808">Transferase</keyword>
<dbReference type="PANTHER" id="PTHR42878:SF15">
    <property type="entry name" value="BACTERIOPHYTOCHROME"/>
    <property type="match status" value="1"/>
</dbReference>